<dbReference type="PROSITE" id="PS50850">
    <property type="entry name" value="MFS"/>
    <property type="match status" value="1"/>
</dbReference>
<evidence type="ECO:0000256" key="6">
    <source>
        <dbReference type="SAM" id="Phobius"/>
    </source>
</evidence>
<feature type="transmembrane region" description="Helical" evidence="6">
    <location>
        <begin position="397"/>
        <end position="417"/>
    </location>
</feature>
<organism evidence="8 9">
    <name type="scientific">Venturia effusa</name>
    <dbReference type="NCBI Taxonomy" id="50376"/>
    <lineage>
        <taxon>Eukaryota</taxon>
        <taxon>Fungi</taxon>
        <taxon>Dikarya</taxon>
        <taxon>Ascomycota</taxon>
        <taxon>Pezizomycotina</taxon>
        <taxon>Dothideomycetes</taxon>
        <taxon>Pleosporomycetidae</taxon>
        <taxon>Venturiales</taxon>
        <taxon>Venturiaceae</taxon>
        <taxon>Venturia</taxon>
    </lineage>
</organism>
<keyword evidence="2 6" id="KW-0812">Transmembrane</keyword>
<dbReference type="InterPro" id="IPR036259">
    <property type="entry name" value="MFS_trans_sf"/>
</dbReference>
<evidence type="ECO:0000256" key="4">
    <source>
        <dbReference type="ARBA" id="ARBA00023136"/>
    </source>
</evidence>
<dbReference type="GO" id="GO:0022857">
    <property type="term" value="F:transmembrane transporter activity"/>
    <property type="evidence" value="ECO:0007669"/>
    <property type="project" value="InterPro"/>
</dbReference>
<feature type="transmembrane region" description="Helical" evidence="6">
    <location>
        <begin position="121"/>
        <end position="141"/>
    </location>
</feature>
<name>A0A517LIA4_9PEZI</name>
<dbReference type="Pfam" id="PF07690">
    <property type="entry name" value="MFS_1"/>
    <property type="match status" value="1"/>
</dbReference>
<keyword evidence="9" id="KW-1185">Reference proteome</keyword>
<dbReference type="GO" id="GO:0005886">
    <property type="term" value="C:plasma membrane"/>
    <property type="evidence" value="ECO:0007669"/>
    <property type="project" value="TreeGrafter"/>
</dbReference>
<dbReference type="EMBL" id="CP042197">
    <property type="protein sequence ID" value="QDS75361.1"/>
    <property type="molecule type" value="Genomic_DNA"/>
</dbReference>
<evidence type="ECO:0000256" key="1">
    <source>
        <dbReference type="ARBA" id="ARBA00004141"/>
    </source>
</evidence>
<keyword evidence="4 6" id="KW-0472">Membrane</keyword>
<dbReference type="Gene3D" id="1.20.1250.20">
    <property type="entry name" value="MFS general substrate transporter like domains"/>
    <property type="match status" value="1"/>
</dbReference>
<feature type="transmembrane region" description="Helical" evidence="6">
    <location>
        <begin position="455"/>
        <end position="480"/>
    </location>
</feature>
<dbReference type="InterPro" id="IPR011701">
    <property type="entry name" value="MFS"/>
</dbReference>
<evidence type="ECO:0000313" key="8">
    <source>
        <dbReference type="EMBL" id="QDS75361.1"/>
    </source>
</evidence>
<feature type="transmembrane region" description="Helical" evidence="6">
    <location>
        <begin position="245"/>
        <end position="271"/>
    </location>
</feature>
<feature type="transmembrane region" description="Helical" evidence="6">
    <location>
        <begin position="318"/>
        <end position="337"/>
    </location>
</feature>
<feature type="transmembrane region" description="Helical" evidence="6">
    <location>
        <begin position="84"/>
        <end position="109"/>
    </location>
</feature>
<feature type="transmembrane region" description="Helical" evidence="6">
    <location>
        <begin position="177"/>
        <end position="199"/>
    </location>
</feature>
<feature type="transmembrane region" description="Helical" evidence="6">
    <location>
        <begin position="492"/>
        <end position="515"/>
    </location>
</feature>
<protein>
    <recommendedName>
        <fullName evidence="7">Major facilitator superfamily (MFS) profile domain-containing protein</fullName>
    </recommendedName>
</protein>
<evidence type="ECO:0000256" key="3">
    <source>
        <dbReference type="ARBA" id="ARBA00022989"/>
    </source>
</evidence>
<feature type="region of interest" description="Disordered" evidence="5">
    <location>
        <begin position="1"/>
        <end position="69"/>
    </location>
</feature>
<keyword evidence="3 6" id="KW-1133">Transmembrane helix</keyword>
<dbReference type="Proteomes" id="UP000316270">
    <property type="component" value="Chromosome 13"/>
</dbReference>
<evidence type="ECO:0000256" key="2">
    <source>
        <dbReference type="ARBA" id="ARBA00022692"/>
    </source>
</evidence>
<evidence type="ECO:0000259" key="7">
    <source>
        <dbReference type="PROSITE" id="PS50850"/>
    </source>
</evidence>
<dbReference type="PANTHER" id="PTHR23502:SF49">
    <property type="entry name" value="MAJOR FACILITATOR SUPERFAMILY (MFS) PROFILE DOMAIN-CONTAINING PROTEIN"/>
    <property type="match status" value="1"/>
</dbReference>
<evidence type="ECO:0000313" key="9">
    <source>
        <dbReference type="Proteomes" id="UP000316270"/>
    </source>
</evidence>
<feature type="compositionally biased region" description="Acidic residues" evidence="5">
    <location>
        <begin position="23"/>
        <end position="32"/>
    </location>
</feature>
<feature type="domain" description="Major facilitator superfamily (MFS) profile" evidence="7">
    <location>
        <begin position="86"/>
        <end position="515"/>
    </location>
</feature>
<accession>A0A517LIA4</accession>
<sequence>MPDRPHDTTASSAKTLAFRDDEEKQEEPDDDTSTSQHHDEENPAPSQRPSNQKSEDGEGDDPFLVKWEDDEPENPFNWKSKYKWWITFQLGMLALAASLGSSIIAPANGNVAEEFGVSREVSVLSISLYVLGFVFGPCVWAPMSEIWGRRVSMLPAMVALGLFSIGCAVSQNAQTVFITRFFSGFFGSAPVSNVAAALGDLFEPKARGTAVIFYAVAVVGGPTLGPTIGAALTANPPLGWRWTEYILAIWVFTIVIMAYFFLPEVYGPFLLQQKAIRLRKETGDERYHHPHEDIKIDFNSIVTKQLTRPIRMLTTEPMVTCIAVYASFVYSILYATLEVFPIVYQEHREWGTVVSTLPFLALFVGVLCAVFINLGFQGYYRRKQAEAGGKPVPEARLPPMSIGGFLFVIGLFLFGWTADPDRAPWPVSVVAAGFIGAGFNTIFQQCINFLVDTYRLYAASAVSANTFLRSCLAAGLPLAARPMFHNLGVGPAMSILGGIAALALPVPFIFMRYGVRLRAMSKFAKVD</sequence>
<dbReference type="InterPro" id="IPR020846">
    <property type="entry name" value="MFS_dom"/>
</dbReference>
<dbReference type="SUPFAM" id="SSF103473">
    <property type="entry name" value="MFS general substrate transporter"/>
    <property type="match status" value="1"/>
</dbReference>
<dbReference type="CDD" id="cd17323">
    <property type="entry name" value="MFS_Tpo1_MDR_like"/>
    <property type="match status" value="1"/>
</dbReference>
<dbReference type="FunFam" id="1.20.1250.20:FF:000011">
    <property type="entry name" value="MFS multidrug transporter, putative"/>
    <property type="match status" value="1"/>
</dbReference>
<dbReference type="AlphaFoldDB" id="A0A517LIA4"/>
<gene>
    <name evidence="8" type="ORF">FKW77_002296</name>
</gene>
<feature type="transmembrane region" description="Helical" evidence="6">
    <location>
        <begin position="357"/>
        <end position="376"/>
    </location>
</feature>
<dbReference type="OrthoDB" id="9986881at2759"/>
<evidence type="ECO:0000256" key="5">
    <source>
        <dbReference type="SAM" id="MobiDB-lite"/>
    </source>
</evidence>
<dbReference type="PANTHER" id="PTHR23502">
    <property type="entry name" value="MAJOR FACILITATOR SUPERFAMILY"/>
    <property type="match status" value="1"/>
</dbReference>
<comment type="subcellular location">
    <subcellularLocation>
        <location evidence="1">Membrane</location>
        <topology evidence="1">Multi-pass membrane protein</topology>
    </subcellularLocation>
</comment>
<dbReference type="STRING" id="50376.A0A517LIA4"/>
<feature type="transmembrane region" description="Helical" evidence="6">
    <location>
        <begin position="211"/>
        <end position="233"/>
    </location>
</feature>
<feature type="transmembrane region" description="Helical" evidence="6">
    <location>
        <begin position="153"/>
        <end position="171"/>
    </location>
</feature>
<feature type="transmembrane region" description="Helical" evidence="6">
    <location>
        <begin position="423"/>
        <end position="443"/>
    </location>
</feature>
<reference evidence="8 9" key="1">
    <citation type="submission" date="2019-07" db="EMBL/GenBank/DDBJ databases">
        <title>Finished genome of Venturia effusa.</title>
        <authorList>
            <person name="Young C.A."/>
            <person name="Cox M.P."/>
            <person name="Ganley A.R.D."/>
            <person name="David W.J."/>
        </authorList>
    </citation>
    <scope>NUCLEOTIDE SEQUENCE [LARGE SCALE GENOMIC DNA]</scope>
    <source>
        <strain evidence="9">albino</strain>
    </source>
</reference>
<proteinExistence type="predicted"/>